<evidence type="ECO:0000313" key="2">
    <source>
        <dbReference type="EMBL" id="ANY87397.1"/>
    </source>
</evidence>
<dbReference type="Gene3D" id="3.40.50.850">
    <property type="entry name" value="Isochorismatase-like"/>
    <property type="match status" value="1"/>
</dbReference>
<protein>
    <submittedName>
        <fullName evidence="2">Nicotinamidase/pyrazinamidase</fullName>
    </submittedName>
</protein>
<sequence length="183" mass="19719">MLIDPRKATLLVVDIQEKLINAMSDPEGTRARARWLLAATAELELPTVISEQYPKGLGPTLAELKAASPAAQIVEKQHFSCVAAECLPASLMAREQVIVCGMETHVCVLQTVLGLLALGRQVFVVEDACDSRSPASKAAGLARMRDAGAQVVTREMVLFELMGSAGHPLFRHLSKTYLVGEQP</sequence>
<dbReference type="CDD" id="cd01012">
    <property type="entry name" value="YcaC_related"/>
    <property type="match status" value="1"/>
</dbReference>
<dbReference type="PANTHER" id="PTHR14119:SF3">
    <property type="entry name" value="ISOCHORISMATASE DOMAIN-CONTAINING PROTEIN 2"/>
    <property type="match status" value="1"/>
</dbReference>
<dbReference type="Pfam" id="PF00857">
    <property type="entry name" value="Isochorismatase"/>
    <property type="match status" value="1"/>
</dbReference>
<dbReference type="PANTHER" id="PTHR14119">
    <property type="entry name" value="HYDROLASE"/>
    <property type="match status" value="1"/>
</dbReference>
<proteinExistence type="predicted"/>
<gene>
    <name evidence="2" type="ORF">IEC33019_1836</name>
</gene>
<dbReference type="EMBL" id="CP016634">
    <property type="protein sequence ID" value="ANY87397.1"/>
    <property type="molecule type" value="Genomic_DNA"/>
</dbReference>
<dbReference type="InterPro" id="IPR050993">
    <property type="entry name" value="Isochorismatase_domain"/>
</dbReference>
<dbReference type="AlphaFoldDB" id="A0A1B2F5H5"/>
<dbReference type="InterPro" id="IPR000868">
    <property type="entry name" value="Isochorismatase-like_dom"/>
</dbReference>
<evidence type="ECO:0000259" key="1">
    <source>
        <dbReference type="Pfam" id="PF00857"/>
    </source>
</evidence>
<dbReference type="RefSeq" id="WP_070091190.1">
    <property type="nucleotide sequence ID" value="NZ_CP016634.1"/>
</dbReference>
<dbReference type="SUPFAM" id="SSF52499">
    <property type="entry name" value="Isochorismatase-like hydrolases"/>
    <property type="match status" value="1"/>
</dbReference>
<organism evidence="2">
    <name type="scientific">Pseudomonas putida</name>
    <name type="common">Arthrobacter siderocapsulatus</name>
    <dbReference type="NCBI Taxonomy" id="303"/>
    <lineage>
        <taxon>Bacteria</taxon>
        <taxon>Pseudomonadati</taxon>
        <taxon>Pseudomonadota</taxon>
        <taxon>Gammaproteobacteria</taxon>
        <taxon>Pseudomonadales</taxon>
        <taxon>Pseudomonadaceae</taxon>
        <taxon>Pseudomonas</taxon>
    </lineage>
</organism>
<dbReference type="InterPro" id="IPR036380">
    <property type="entry name" value="Isochorismatase-like_sf"/>
</dbReference>
<reference evidence="2" key="1">
    <citation type="submission" date="2016-07" db="EMBL/GenBank/DDBJ databases">
        <title>New class B carbapenemase carried by novel plasmid in Pseudomonas putida enviromental strain in eastern Amazonia.</title>
        <authorList>
            <person name="Souza C.O."/>
            <person name="Lima K.V."/>
            <person name="Brasiliense D.M."/>
            <person name="Perez-Chaparro P.J."/>
            <person name="Mamizuka E.M."/>
            <person name="Lima M.O."/>
            <person name="Lima L.N."/>
            <person name="McCulloch J.A."/>
        </authorList>
    </citation>
    <scope>NUCLEOTIDE SEQUENCE [LARGE SCALE GENOMIC DNA]</scope>
    <source>
        <strain evidence="2">IEC33019</strain>
    </source>
</reference>
<feature type="domain" description="Isochorismatase-like" evidence="1">
    <location>
        <begin position="9"/>
        <end position="155"/>
    </location>
</feature>
<accession>A0A1B2F5H5</accession>
<name>A0A1B2F5H5_PSEPU</name>